<feature type="region of interest" description="Disordered" evidence="1">
    <location>
        <begin position="40"/>
        <end position="86"/>
    </location>
</feature>
<proteinExistence type="predicted"/>
<sequence length="86" mass="8375">MGVNETLSPMGFVGYALGGEVLQVDGWQWPGADLALGQEAGRRAGSGQAAAEDSDEGGAVNEGGAVAGQAAGQDVPTASVWAASNG</sequence>
<gene>
    <name evidence="2" type="ORF">HaLaN_29065</name>
</gene>
<feature type="compositionally biased region" description="Low complexity" evidence="1">
    <location>
        <begin position="40"/>
        <end position="73"/>
    </location>
</feature>
<dbReference type="EMBL" id="BLLF01004790">
    <property type="protein sequence ID" value="GFH30249.1"/>
    <property type="molecule type" value="Genomic_DNA"/>
</dbReference>
<evidence type="ECO:0000313" key="2">
    <source>
        <dbReference type="EMBL" id="GFH30249.1"/>
    </source>
</evidence>
<protein>
    <submittedName>
        <fullName evidence="2">Uncharacterized protein</fullName>
    </submittedName>
</protein>
<evidence type="ECO:0000313" key="3">
    <source>
        <dbReference type="Proteomes" id="UP000485058"/>
    </source>
</evidence>
<accession>A0A6A0ABL2</accession>
<name>A0A6A0ABL2_HAELA</name>
<keyword evidence="3" id="KW-1185">Reference proteome</keyword>
<evidence type="ECO:0000256" key="1">
    <source>
        <dbReference type="SAM" id="MobiDB-lite"/>
    </source>
</evidence>
<organism evidence="2 3">
    <name type="scientific">Haematococcus lacustris</name>
    <name type="common">Green alga</name>
    <name type="synonym">Haematococcus pluvialis</name>
    <dbReference type="NCBI Taxonomy" id="44745"/>
    <lineage>
        <taxon>Eukaryota</taxon>
        <taxon>Viridiplantae</taxon>
        <taxon>Chlorophyta</taxon>
        <taxon>core chlorophytes</taxon>
        <taxon>Chlorophyceae</taxon>
        <taxon>CS clade</taxon>
        <taxon>Chlamydomonadales</taxon>
        <taxon>Haematococcaceae</taxon>
        <taxon>Haematococcus</taxon>
    </lineage>
</organism>
<dbReference type="Proteomes" id="UP000485058">
    <property type="component" value="Unassembled WGS sequence"/>
</dbReference>
<comment type="caution">
    <text evidence="2">The sequence shown here is derived from an EMBL/GenBank/DDBJ whole genome shotgun (WGS) entry which is preliminary data.</text>
</comment>
<dbReference type="AlphaFoldDB" id="A0A6A0ABL2"/>
<reference evidence="2 3" key="1">
    <citation type="submission" date="2020-02" db="EMBL/GenBank/DDBJ databases">
        <title>Draft genome sequence of Haematococcus lacustris strain NIES-144.</title>
        <authorList>
            <person name="Morimoto D."/>
            <person name="Nakagawa S."/>
            <person name="Yoshida T."/>
            <person name="Sawayama S."/>
        </authorList>
    </citation>
    <scope>NUCLEOTIDE SEQUENCE [LARGE SCALE GENOMIC DNA]</scope>
    <source>
        <strain evidence="2 3">NIES-144</strain>
    </source>
</reference>